<dbReference type="AlphaFoldDB" id="A0A174Z2P8"/>
<reference evidence="1 2" key="1">
    <citation type="submission" date="2015-09" db="EMBL/GenBank/DDBJ databases">
        <authorList>
            <consortium name="Pathogen Informatics"/>
        </authorList>
    </citation>
    <scope>NUCLEOTIDE SEQUENCE [LARGE SCALE GENOMIC DNA]</scope>
    <source>
        <strain evidence="1 2">2789STDY5834878</strain>
    </source>
</reference>
<name>A0A174Z2P8_9FIRM</name>
<gene>
    <name evidence="1" type="ORF">ERS852492_00363</name>
</gene>
<dbReference type="EMBL" id="CZBV01000001">
    <property type="protein sequence ID" value="CUQ80167.1"/>
    <property type="molecule type" value="Genomic_DNA"/>
</dbReference>
<dbReference type="Proteomes" id="UP000095780">
    <property type="component" value="Unassembled WGS sequence"/>
</dbReference>
<evidence type="ECO:0000313" key="1">
    <source>
        <dbReference type="EMBL" id="CUQ80167.1"/>
    </source>
</evidence>
<organism evidence="1 2">
    <name type="scientific">Lachnospira eligens</name>
    <dbReference type="NCBI Taxonomy" id="39485"/>
    <lineage>
        <taxon>Bacteria</taxon>
        <taxon>Bacillati</taxon>
        <taxon>Bacillota</taxon>
        <taxon>Clostridia</taxon>
        <taxon>Lachnospirales</taxon>
        <taxon>Lachnospiraceae</taxon>
        <taxon>Lachnospira</taxon>
    </lineage>
</organism>
<protein>
    <submittedName>
        <fullName evidence="1">Uncharacterized protein</fullName>
    </submittedName>
</protein>
<sequence>MAMIDPNGIMPLNFFKYKGVYTGQHNGMRYMLKQTGEKPDLKLSACVWRGPYASCAVKEEDKTTEIFELTEDGRLAAVEWIRQQYESRLDYWEAAPSIKDAVQIVHE</sequence>
<accession>A0A174Z2P8</accession>
<evidence type="ECO:0000313" key="2">
    <source>
        <dbReference type="Proteomes" id="UP000095780"/>
    </source>
</evidence>
<proteinExistence type="predicted"/>